<evidence type="ECO:0000256" key="2">
    <source>
        <dbReference type="PROSITE-ProRule" id="PRU00169"/>
    </source>
</evidence>
<accession>A0A1H6ARJ6</accession>
<evidence type="ECO:0000313" key="4">
    <source>
        <dbReference type="EMBL" id="SEG50406.1"/>
    </source>
</evidence>
<dbReference type="Pfam" id="PF00072">
    <property type="entry name" value="Response_reg"/>
    <property type="match status" value="1"/>
</dbReference>
<name>A0A1H6ARJ6_9HYPH</name>
<dbReference type="InterPro" id="IPR011006">
    <property type="entry name" value="CheY-like_superfamily"/>
</dbReference>
<dbReference type="PANTHER" id="PTHR44591">
    <property type="entry name" value="STRESS RESPONSE REGULATOR PROTEIN 1"/>
    <property type="match status" value="1"/>
</dbReference>
<keyword evidence="5" id="KW-1185">Reference proteome</keyword>
<dbReference type="InterPro" id="IPR001789">
    <property type="entry name" value="Sig_transdc_resp-reg_receiver"/>
</dbReference>
<evidence type="ECO:0000259" key="3">
    <source>
        <dbReference type="PROSITE" id="PS50110"/>
    </source>
</evidence>
<dbReference type="SUPFAM" id="SSF52172">
    <property type="entry name" value="CheY-like"/>
    <property type="match status" value="1"/>
</dbReference>
<dbReference type="Gene3D" id="3.40.50.2300">
    <property type="match status" value="1"/>
</dbReference>
<dbReference type="AlphaFoldDB" id="A0A1H6ARJ6"/>
<dbReference type="EMBL" id="FNUY01000006">
    <property type="protein sequence ID" value="SEG50406.1"/>
    <property type="molecule type" value="Genomic_DNA"/>
</dbReference>
<evidence type="ECO:0000256" key="1">
    <source>
        <dbReference type="ARBA" id="ARBA00022553"/>
    </source>
</evidence>
<sequence length="125" mass="13446">MPLNPGQVIIVDDDAAVRNALQFALEVEGLAVRAYQGGAELLAATDLPAKGCLVVDYYMPAMNGIDLIRRLRARRVDLPAILITSNATDDMRRRAAHAGIHRILEKPLEDSSLVDSIRGALDAGA</sequence>
<dbReference type="SMART" id="SM00448">
    <property type="entry name" value="REC"/>
    <property type="match status" value="1"/>
</dbReference>
<dbReference type="RefSeq" id="WP_103873342.1">
    <property type="nucleotide sequence ID" value="NZ_FNUY01000006.1"/>
</dbReference>
<dbReference type="PROSITE" id="PS50110">
    <property type="entry name" value="RESPONSE_REGULATORY"/>
    <property type="match status" value="1"/>
</dbReference>
<protein>
    <submittedName>
        <fullName evidence="4">Response regulator receiver domain-containing protein</fullName>
    </submittedName>
</protein>
<dbReference type="GO" id="GO:0000160">
    <property type="term" value="P:phosphorelay signal transduction system"/>
    <property type="evidence" value="ECO:0007669"/>
    <property type="project" value="InterPro"/>
</dbReference>
<evidence type="ECO:0000313" key="5">
    <source>
        <dbReference type="Proteomes" id="UP000236743"/>
    </source>
</evidence>
<proteinExistence type="predicted"/>
<feature type="domain" description="Response regulatory" evidence="3">
    <location>
        <begin position="7"/>
        <end position="121"/>
    </location>
</feature>
<dbReference type="InterPro" id="IPR050595">
    <property type="entry name" value="Bact_response_regulator"/>
</dbReference>
<dbReference type="PANTHER" id="PTHR44591:SF25">
    <property type="entry name" value="CHEMOTAXIS TWO-COMPONENT RESPONSE REGULATOR"/>
    <property type="match status" value="1"/>
</dbReference>
<keyword evidence="1 2" id="KW-0597">Phosphoprotein</keyword>
<gene>
    <name evidence="4" type="ORF">SAMN04488115_10637</name>
</gene>
<organism evidence="4 5">
    <name type="scientific">Bosea lathyri</name>
    <dbReference type="NCBI Taxonomy" id="1036778"/>
    <lineage>
        <taxon>Bacteria</taxon>
        <taxon>Pseudomonadati</taxon>
        <taxon>Pseudomonadota</taxon>
        <taxon>Alphaproteobacteria</taxon>
        <taxon>Hyphomicrobiales</taxon>
        <taxon>Boseaceae</taxon>
        <taxon>Bosea</taxon>
    </lineage>
</organism>
<feature type="modified residue" description="4-aspartylphosphate" evidence="2">
    <location>
        <position position="56"/>
    </location>
</feature>
<dbReference type="Proteomes" id="UP000236743">
    <property type="component" value="Unassembled WGS sequence"/>
</dbReference>
<dbReference type="OrthoDB" id="9782655at2"/>
<reference evidence="4 5" key="1">
    <citation type="submission" date="2016-10" db="EMBL/GenBank/DDBJ databases">
        <authorList>
            <person name="de Groot N.N."/>
        </authorList>
    </citation>
    <scope>NUCLEOTIDE SEQUENCE [LARGE SCALE GENOMIC DNA]</scope>
    <source>
        <strain evidence="4 5">DSM 26656</strain>
    </source>
</reference>